<gene>
    <name evidence="4" type="ORF">M3I41_00695</name>
</gene>
<evidence type="ECO:0000256" key="3">
    <source>
        <dbReference type="SAM" id="SignalP"/>
    </source>
</evidence>
<dbReference type="Pfam" id="PF01473">
    <property type="entry name" value="Choline_bind_1"/>
    <property type="match status" value="4"/>
</dbReference>
<reference evidence="4" key="1">
    <citation type="submission" date="2022-05" db="EMBL/GenBank/DDBJ databases">
        <title>Using nanopore sequencing to obtain complete genomes from saliva samples.</title>
        <authorList>
            <person name="Baker J.L."/>
        </authorList>
    </citation>
    <scope>NUCLEOTIDE SEQUENCE</scope>
    <source>
        <strain evidence="4">JCVI-JB-Ag32</strain>
    </source>
</reference>
<dbReference type="KEGG" id="agh:M3I41_00695"/>
<proteinExistence type="predicted"/>
<dbReference type="AlphaFoldDB" id="A0A9E7D561"/>
<dbReference type="EMBL" id="CP097095">
    <property type="protein sequence ID" value="UQF79832.1"/>
    <property type="molecule type" value="Genomic_DNA"/>
</dbReference>
<evidence type="ECO:0000256" key="1">
    <source>
        <dbReference type="ARBA" id="ARBA00022737"/>
    </source>
</evidence>
<dbReference type="Proteomes" id="UP000830236">
    <property type="component" value="Chromosome"/>
</dbReference>
<organism evidence="4 5">
    <name type="scientific">Actinomyces graevenitzii</name>
    <dbReference type="NCBI Taxonomy" id="55565"/>
    <lineage>
        <taxon>Bacteria</taxon>
        <taxon>Bacillati</taxon>
        <taxon>Actinomycetota</taxon>
        <taxon>Actinomycetes</taxon>
        <taxon>Actinomycetales</taxon>
        <taxon>Actinomycetaceae</taxon>
        <taxon>Actinomyces</taxon>
    </lineage>
</organism>
<dbReference type="Gene3D" id="2.10.270.10">
    <property type="entry name" value="Cholin Binding"/>
    <property type="match status" value="3"/>
</dbReference>
<accession>A0A9E7D561</accession>
<protein>
    <recommendedName>
        <fullName evidence="6">Cell wall-binding protein</fullName>
    </recommendedName>
</protein>
<sequence length="272" mass="29136">MLKNSGFGKRILRRTNTFLLTAAVAAATLGGGAVAAPAATTSSVAAPVVAASSATQLTQAGVVGKMGAPGTGVIDSSNGWVDKTCTVKGGDWVYRGGDSWWYRNSDGSYPSKCVATIKGVKYLFDADGWAASGWGASKKTDKLGNKYWYHFTTNGLSKGWHIEGSARFYLDGGDGHMYVNWNTIGGKSYYFTPGGAMVTGWYKAYPGWYHFGDDGVLTTGWFKSGNAWYYLDPGKGSTNLSGAYKGLMLTGYQTIDGKRYYFDASGKWDPSK</sequence>
<feature type="repeat" description="Cell wall-binding" evidence="2">
    <location>
        <begin position="249"/>
        <end position="268"/>
    </location>
</feature>
<evidence type="ECO:0000313" key="4">
    <source>
        <dbReference type="EMBL" id="UQF79832.1"/>
    </source>
</evidence>
<name>A0A9E7D561_9ACTO</name>
<dbReference type="PROSITE" id="PS51170">
    <property type="entry name" value="CW"/>
    <property type="match status" value="1"/>
</dbReference>
<feature type="chain" id="PRO_5039536244" description="Cell wall-binding protein" evidence="3">
    <location>
        <begin position="36"/>
        <end position="272"/>
    </location>
</feature>
<evidence type="ECO:0000256" key="2">
    <source>
        <dbReference type="PROSITE-ProRule" id="PRU00591"/>
    </source>
</evidence>
<evidence type="ECO:0008006" key="6">
    <source>
        <dbReference type="Google" id="ProtNLM"/>
    </source>
</evidence>
<dbReference type="SUPFAM" id="SSF69360">
    <property type="entry name" value="Cell wall binding repeat"/>
    <property type="match status" value="1"/>
</dbReference>
<dbReference type="InterPro" id="IPR018337">
    <property type="entry name" value="Cell_wall/Cho-bd_repeat"/>
</dbReference>
<keyword evidence="1" id="KW-0677">Repeat</keyword>
<keyword evidence="3" id="KW-0732">Signal</keyword>
<feature type="signal peptide" evidence="3">
    <location>
        <begin position="1"/>
        <end position="35"/>
    </location>
</feature>
<evidence type="ECO:0000313" key="5">
    <source>
        <dbReference type="Proteomes" id="UP000830236"/>
    </source>
</evidence>